<reference evidence="1 2" key="1">
    <citation type="submission" date="2016-04" db="EMBL/GenBank/DDBJ databases">
        <title>Genome sequence of Clostridium magnum DSM 2767.</title>
        <authorList>
            <person name="Poehlein A."/>
            <person name="Uhlig R."/>
            <person name="Fischer R."/>
            <person name="Bahl H."/>
            <person name="Daniel R."/>
        </authorList>
    </citation>
    <scope>NUCLEOTIDE SEQUENCE [LARGE SCALE GENOMIC DNA]</scope>
    <source>
        <strain evidence="1 2">DSM 2767</strain>
    </source>
</reference>
<name>A0A162QS84_9CLOT</name>
<gene>
    <name evidence="1" type="ORF">CLMAG_58010</name>
</gene>
<evidence type="ECO:0000313" key="1">
    <source>
        <dbReference type="EMBL" id="KZL88897.1"/>
    </source>
</evidence>
<dbReference type="OrthoDB" id="4242197at2"/>
<proteinExistence type="predicted"/>
<comment type="caution">
    <text evidence="1">The sequence shown here is derived from an EMBL/GenBank/DDBJ whole genome shotgun (WGS) entry which is preliminary data.</text>
</comment>
<organism evidence="1 2">
    <name type="scientific">Clostridium magnum DSM 2767</name>
    <dbReference type="NCBI Taxonomy" id="1121326"/>
    <lineage>
        <taxon>Bacteria</taxon>
        <taxon>Bacillati</taxon>
        <taxon>Bacillota</taxon>
        <taxon>Clostridia</taxon>
        <taxon>Eubacteriales</taxon>
        <taxon>Clostridiaceae</taxon>
        <taxon>Clostridium</taxon>
    </lineage>
</organism>
<dbReference type="STRING" id="1121326.CLMAG_58010"/>
<protein>
    <submittedName>
        <fullName evidence="1">Uncharacterized protein</fullName>
    </submittedName>
</protein>
<dbReference type="Proteomes" id="UP000076603">
    <property type="component" value="Unassembled WGS sequence"/>
</dbReference>
<keyword evidence="2" id="KW-1185">Reference proteome</keyword>
<dbReference type="AlphaFoldDB" id="A0A162QS84"/>
<evidence type="ECO:0000313" key="2">
    <source>
        <dbReference type="Proteomes" id="UP000076603"/>
    </source>
</evidence>
<sequence>MGSTNFCKSITAKTASEGFDYLVEEAEHEYGHDSYNGTISTCSLGRCRKQFDKLTKTSLKETEKLVDKHLNNASKHVADYINCGLERMVLVIVENNRGQYTKPVYKEQYCLYIGKDKYPYDERLLTQKDTLKEAKEYAGKYALKEGRQVTIRKERTLVKGETTVAEVVIKRRVIKTIPKTLKPNQKIEKYYKFVYFGWASC</sequence>
<dbReference type="PATRIC" id="fig|1121326.3.peg.5862"/>
<dbReference type="EMBL" id="LWAE01000013">
    <property type="protein sequence ID" value="KZL88897.1"/>
    <property type="molecule type" value="Genomic_DNA"/>
</dbReference>
<dbReference type="RefSeq" id="WP_066630419.1">
    <property type="nucleotide sequence ID" value="NZ_FQXL01000030.1"/>
</dbReference>
<accession>A0A162QS84</accession>